<reference evidence="1" key="1">
    <citation type="submission" date="2020-10" db="EMBL/GenBank/DDBJ databases">
        <authorList>
            <person name="Gilroy R."/>
        </authorList>
    </citation>
    <scope>NUCLEOTIDE SEQUENCE</scope>
    <source>
        <strain evidence="1">10037</strain>
    </source>
</reference>
<accession>A0A9D9I2F0</accession>
<dbReference type="Proteomes" id="UP000823597">
    <property type="component" value="Unassembled WGS sequence"/>
</dbReference>
<protein>
    <recommendedName>
        <fullName evidence="3">BACON domain-containing protein</fullName>
    </recommendedName>
</protein>
<organism evidence="1 2">
    <name type="scientific">Candidatus Merdivivens pullistercoris</name>
    <dbReference type="NCBI Taxonomy" id="2840873"/>
    <lineage>
        <taxon>Bacteria</taxon>
        <taxon>Pseudomonadati</taxon>
        <taxon>Bacteroidota</taxon>
        <taxon>Bacteroidia</taxon>
        <taxon>Bacteroidales</taxon>
        <taxon>Muribaculaceae</taxon>
        <taxon>Muribaculaceae incertae sedis</taxon>
        <taxon>Candidatus Merdivivens</taxon>
    </lineage>
</organism>
<comment type="caution">
    <text evidence="1">The sequence shown here is derived from an EMBL/GenBank/DDBJ whole genome shotgun (WGS) entry which is preliminary data.</text>
</comment>
<evidence type="ECO:0000313" key="1">
    <source>
        <dbReference type="EMBL" id="MBO8464410.1"/>
    </source>
</evidence>
<gene>
    <name evidence="1" type="ORF">IAB93_00250</name>
</gene>
<evidence type="ECO:0000313" key="2">
    <source>
        <dbReference type="Proteomes" id="UP000823597"/>
    </source>
</evidence>
<name>A0A9D9I2F0_9BACT</name>
<dbReference type="EMBL" id="JADIME010000002">
    <property type="protein sequence ID" value="MBO8464410.1"/>
    <property type="molecule type" value="Genomic_DNA"/>
</dbReference>
<dbReference type="AlphaFoldDB" id="A0A9D9I2F0"/>
<evidence type="ECO:0008006" key="3">
    <source>
        <dbReference type="Google" id="ProtNLM"/>
    </source>
</evidence>
<reference evidence="1" key="2">
    <citation type="journal article" date="2021" name="PeerJ">
        <title>Extensive microbial diversity within the chicken gut microbiome revealed by metagenomics and culture.</title>
        <authorList>
            <person name="Gilroy R."/>
            <person name="Ravi A."/>
            <person name="Getino M."/>
            <person name="Pursley I."/>
            <person name="Horton D.L."/>
            <person name="Alikhan N.F."/>
            <person name="Baker D."/>
            <person name="Gharbi K."/>
            <person name="Hall N."/>
            <person name="Watson M."/>
            <person name="Adriaenssens E.M."/>
            <person name="Foster-Nyarko E."/>
            <person name="Jarju S."/>
            <person name="Secka A."/>
            <person name="Antonio M."/>
            <person name="Oren A."/>
            <person name="Chaudhuri R.R."/>
            <person name="La Ragione R."/>
            <person name="Hildebrand F."/>
            <person name="Pallen M.J."/>
        </authorList>
    </citation>
    <scope>NUCLEOTIDE SEQUENCE</scope>
    <source>
        <strain evidence="1">10037</strain>
    </source>
</reference>
<proteinExistence type="predicted"/>
<sequence>MRTRFFTFMTSAVIAVLAVSCDKTEPVEPDDPKTPDPELSLQESIEVPADGGVFSITYTIENQNDSLNVEASSESNEWIHSFDCSVPGTISFTVDEYTGEQDIEFSLSPETEYAAVAMAASLQGIVFSEVSTAEFKTNKANLSDNKISIDVEIIDSYTYWFKISTTNSDPYTWGCQPSSKYEGMSDEEMLEYLLQDPFIGLNVRSGDVESNMGATPGNTYTLHAFGYANGTATTDLKRVEFTMPEE</sequence>
<dbReference type="PROSITE" id="PS51257">
    <property type="entry name" value="PROKAR_LIPOPROTEIN"/>
    <property type="match status" value="1"/>
</dbReference>